<dbReference type="PANTHER" id="PTHR22770">
    <property type="entry name" value="UBIQUITIN CONJUGATING ENZYME 7 INTERACTING PROTEIN-RELATED"/>
    <property type="match status" value="1"/>
</dbReference>
<dbReference type="Gene3D" id="1.20.120.1750">
    <property type="match status" value="1"/>
</dbReference>
<evidence type="ECO:0000313" key="7">
    <source>
        <dbReference type="EMBL" id="KDO19060.1"/>
    </source>
</evidence>
<evidence type="ECO:0000256" key="3">
    <source>
        <dbReference type="ARBA" id="ARBA00022771"/>
    </source>
</evidence>
<comment type="pathway">
    <text evidence="1">Protein modification; protein ubiquitination.</text>
</comment>
<evidence type="ECO:0000313" key="8">
    <source>
        <dbReference type="Proteomes" id="UP000030745"/>
    </source>
</evidence>
<dbReference type="RefSeq" id="XP_012210216.1">
    <property type="nucleotide sequence ID" value="XM_012354826.1"/>
</dbReference>
<dbReference type="GO" id="GO:0097039">
    <property type="term" value="P:protein linear polyubiquitination"/>
    <property type="evidence" value="ECO:0007669"/>
    <property type="project" value="TreeGrafter"/>
</dbReference>
<gene>
    <name evidence="7" type="ORF">SPRG_15725</name>
</gene>
<dbReference type="EMBL" id="KK583373">
    <property type="protein sequence ID" value="KDO19060.1"/>
    <property type="molecule type" value="Genomic_DNA"/>
</dbReference>
<evidence type="ECO:0000259" key="6">
    <source>
        <dbReference type="Pfam" id="PF01485"/>
    </source>
</evidence>
<keyword evidence="8" id="KW-1185">Reference proteome</keyword>
<dbReference type="VEuPathDB" id="FungiDB:SPRG_15725"/>
<feature type="domain" description="IBR" evidence="6">
    <location>
        <begin position="139"/>
        <end position="202"/>
    </location>
</feature>
<evidence type="ECO:0000256" key="2">
    <source>
        <dbReference type="ARBA" id="ARBA00022723"/>
    </source>
</evidence>
<name>A0A067BQK4_SAPPC</name>
<keyword evidence="2" id="KW-0479">Metal-binding</keyword>
<protein>
    <recommendedName>
        <fullName evidence="6">IBR domain-containing protein</fullName>
    </recommendedName>
</protein>
<evidence type="ECO:0000256" key="1">
    <source>
        <dbReference type="ARBA" id="ARBA00004906"/>
    </source>
</evidence>
<dbReference type="Proteomes" id="UP000030745">
    <property type="component" value="Unassembled WGS sequence"/>
</dbReference>
<dbReference type="SUPFAM" id="SSF57850">
    <property type="entry name" value="RING/U-box"/>
    <property type="match status" value="1"/>
</dbReference>
<proteinExistence type="predicted"/>
<dbReference type="InterPro" id="IPR051628">
    <property type="entry name" value="LUBAC_E3_Ligases"/>
</dbReference>
<dbReference type="GeneID" id="24137425"/>
<dbReference type="InterPro" id="IPR002867">
    <property type="entry name" value="IBR_dom"/>
</dbReference>
<dbReference type="GO" id="GO:0000151">
    <property type="term" value="C:ubiquitin ligase complex"/>
    <property type="evidence" value="ECO:0007669"/>
    <property type="project" value="TreeGrafter"/>
</dbReference>
<keyword evidence="3" id="KW-0863">Zinc-finger</keyword>
<keyword evidence="4" id="KW-0833">Ubl conjugation pathway</keyword>
<dbReference type="KEGG" id="spar:SPRG_15725"/>
<organism evidence="7 8">
    <name type="scientific">Saprolegnia parasitica (strain CBS 223.65)</name>
    <dbReference type="NCBI Taxonomy" id="695850"/>
    <lineage>
        <taxon>Eukaryota</taxon>
        <taxon>Sar</taxon>
        <taxon>Stramenopiles</taxon>
        <taxon>Oomycota</taxon>
        <taxon>Saprolegniomycetes</taxon>
        <taxon>Saprolegniales</taxon>
        <taxon>Saprolegniaceae</taxon>
        <taxon>Saprolegnia</taxon>
    </lineage>
</organism>
<dbReference type="AlphaFoldDB" id="A0A067BQK4"/>
<dbReference type="GO" id="GO:0008270">
    <property type="term" value="F:zinc ion binding"/>
    <property type="evidence" value="ECO:0007669"/>
    <property type="project" value="UniProtKB-KW"/>
</dbReference>
<reference evidence="7 8" key="1">
    <citation type="journal article" date="2013" name="PLoS Genet.">
        <title>Distinctive expansion of potential virulence genes in the genome of the oomycete fish pathogen Saprolegnia parasitica.</title>
        <authorList>
            <person name="Jiang R.H."/>
            <person name="de Bruijn I."/>
            <person name="Haas B.J."/>
            <person name="Belmonte R."/>
            <person name="Lobach L."/>
            <person name="Christie J."/>
            <person name="van den Ackerveken G."/>
            <person name="Bottin A."/>
            <person name="Bulone V."/>
            <person name="Diaz-Moreno S.M."/>
            <person name="Dumas B."/>
            <person name="Fan L."/>
            <person name="Gaulin E."/>
            <person name="Govers F."/>
            <person name="Grenville-Briggs L.J."/>
            <person name="Horner N.R."/>
            <person name="Levin J.Z."/>
            <person name="Mammella M."/>
            <person name="Meijer H.J."/>
            <person name="Morris P."/>
            <person name="Nusbaum C."/>
            <person name="Oome S."/>
            <person name="Phillips A.J."/>
            <person name="van Rooyen D."/>
            <person name="Rzeszutek E."/>
            <person name="Saraiva M."/>
            <person name="Secombes C.J."/>
            <person name="Seidl M.F."/>
            <person name="Snel B."/>
            <person name="Stassen J.H."/>
            <person name="Sykes S."/>
            <person name="Tripathy S."/>
            <person name="van den Berg H."/>
            <person name="Vega-Arreguin J.C."/>
            <person name="Wawra S."/>
            <person name="Young S.K."/>
            <person name="Zeng Q."/>
            <person name="Dieguez-Uribeondo J."/>
            <person name="Russ C."/>
            <person name="Tyler B.M."/>
            <person name="van West P."/>
        </authorList>
    </citation>
    <scope>NUCLEOTIDE SEQUENCE [LARGE SCALE GENOMIC DNA]</scope>
    <source>
        <strain evidence="7 8">CBS 223.65</strain>
    </source>
</reference>
<evidence type="ECO:0000256" key="5">
    <source>
        <dbReference type="ARBA" id="ARBA00022833"/>
    </source>
</evidence>
<accession>A0A067BQK4</accession>
<keyword evidence="5" id="KW-0862">Zinc</keyword>
<dbReference type="GO" id="GO:0043130">
    <property type="term" value="F:ubiquitin binding"/>
    <property type="evidence" value="ECO:0007669"/>
    <property type="project" value="TreeGrafter"/>
</dbReference>
<dbReference type="Pfam" id="PF01485">
    <property type="entry name" value="IBR"/>
    <property type="match status" value="1"/>
</dbReference>
<evidence type="ECO:0000256" key="4">
    <source>
        <dbReference type="ARBA" id="ARBA00022786"/>
    </source>
</evidence>
<dbReference type="GO" id="GO:0004842">
    <property type="term" value="F:ubiquitin-protein transferase activity"/>
    <property type="evidence" value="ECO:0007669"/>
    <property type="project" value="TreeGrafter"/>
</dbReference>
<dbReference type="PANTHER" id="PTHR22770:SF13">
    <property type="entry name" value="RING-TYPE DOMAIN-CONTAINING PROTEIN"/>
    <property type="match status" value="1"/>
</dbReference>
<dbReference type="GO" id="GO:0043161">
    <property type="term" value="P:proteasome-mediated ubiquitin-dependent protein catabolic process"/>
    <property type="evidence" value="ECO:0007669"/>
    <property type="project" value="TreeGrafter"/>
</dbReference>
<dbReference type="STRING" id="695850.A0A067BQK4"/>
<dbReference type="OrthoDB" id="46553at2759"/>
<sequence length="349" mass="38124">MIGFLEQFAALEVIDHVLMLDKRKIKSLKFASVCARAFDHYVLGAKLYLSGSRDAIEAITASLQGALFPKRSGPRTVTTTTLECPLCLCDPMFGSQDTKLPLKCPRDGCEAALSVEDFLKLVPPSQLEGLAEKAVELYRVQHEDAFSLCLQPGCNQVFRIAAYKKGKQGGDLAVCDNCEKTYCITCSDKLATPADEHPAVTCQLYQLSVNPTVTDHARRICNEILTLACPKCKAAFLDFSGCTCVTCGNTNCNTNFCANCLAYHDLDSGACHSHVRSCPSNPNQGDYFVSAQQLQATHASARKKQTAAYLTRATVAGDERRGVWQMIERDLADLGVHFTTQELAQLCIS</sequence>